<evidence type="ECO:0000313" key="1">
    <source>
        <dbReference type="EMBL" id="GAE94910.1"/>
    </source>
</evidence>
<evidence type="ECO:0000313" key="2">
    <source>
        <dbReference type="Proteomes" id="UP000019102"/>
    </source>
</evidence>
<dbReference type="Gene3D" id="1.10.10.10">
    <property type="entry name" value="Winged helix-like DNA-binding domain superfamily/Winged helix DNA-binding domain"/>
    <property type="match status" value="1"/>
</dbReference>
<accession>W4VNI6</accession>
<dbReference type="eggNOG" id="COG1595">
    <property type="taxonomic scope" value="Bacteria"/>
</dbReference>
<sequence>MGETIKSWLFTVAYRVYIDYYRKHKRIVVKEQGFFATLFDKKKLLLDSLVTKEEMNEIVTLLDRLPDKHKYAVLLHDFHGLTQREAAE</sequence>
<comment type="caution">
    <text evidence="1">The sequence shown here is derived from an EMBL/GenBank/DDBJ whole genome shotgun (WGS) entry which is preliminary data.</text>
</comment>
<dbReference type="AlphaFoldDB" id="W4VNI6"/>
<dbReference type="STRING" id="1298598.JCM21714_4110"/>
<dbReference type="InterPro" id="IPR036388">
    <property type="entry name" value="WH-like_DNA-bd_sf"/>
</dbReference>
<protein>
    <submittedName>
        <fullName evidence="1">Uncharacterized protein</fullName>
    </submittedName>
</protein>
<dbReference type="SUPFAM" id="SSF88946">
    <property type="entry name" value="Sigma2 domain of RNA polymerase sigma factors"/>
    <property type="match status" value="1"/>
</dbReference>
<keyword evidence="2" id="KW-1185">Reference proteome</keyword>
<dbReference type="InterPro" id="IPR013325">
    <property type="entry name" value="RNA_pol_sigma_r2"/>
</dbReference>
<dbReference type="GO" id="GO:0006352">
    <property type="term" value="P:DNA-templated transcription initiation"/>
    <property type="evidence" value="ECO:0007669"/>
    <property type="project" value="InterPro"/>
</dbReference>
<dbReference type="EMBL" id="BAVS01000034">
    <property type="protein sequence ID" value="GAE94910.1"/>
    <property type="molecule type" value="Genomic_DNA"/>
</dbReference>
<gene>
    <name evidence="1" type="ORF">JCM21714_4110</name>
</gene>
<dbReference type="Proteomes" id="UP000019102">
    <property type="component" value="Unassembled WGS sequence"/>
</dbReference>
<dbReference type="InterPro" id="IPR013324">
    <property type="entry name" value="RNA_pol_sigma_r3/r4-like"/>
</dbReference>
<organism evidence="1 2">
    <name type="scientific">Gracilibacillus boraciitolerans JCM 21714</name>
    <dbReference type="NCBI Taxonomy" id="1298598"/>
    <lineage>
        <taxon>Bacteria</taxon>
        <taxon>Bacillati</taxon>
        <taxon>Bacillota</taxon>
        <taxon>Bacilli</taxon>
        <taxon>Bacillales</taxon>
        <taxon>Bacillaceae</taxon>
        <taxon>Gracilibacillus</taxon>
    </lineage>
</organism>
<dbReference type="GO" id="GO:0003700">
    <property type="term" value="F:DNA-binding transcription factor activity"/>
    <property type="evidence" value="ECO:0007669"/>
    <property type="project" value="InterPro"/>
</dbReference>
<name>W4VNI6_9BACI</name>
<dbReference type="SUPFAM" id="SSF88659">
    <property type="entry name" value="Sigma3 and sigma4 domains of RNA polymerase sigma factors"/>
    <property type="match status" value="1"/>
</dbReference>
<reference evidence="1 2" key="1">
    <citation type="journal article" date="2014" name="Genome Announc.">
        <title>Draft Genome Sequence of the Boron-Tolerant and Moderately Halotolerant Bacterium Gracilibacillus boraciitolerans JCM 21714T.</title>
        <authorList>
            <person name="Ahmed I."/>
            <person name="Oshima K."/>
            <person name="Suda W."/>
            <person name="Kitamura K."/>
            <person name="Iida T."/>
            <person name="Ohmori Y."/>
            <person name="Fujiwara T."/>
            <person name="Hattori M."/>
            <person name="Ohkuma M."/>
        </authorList>
    </citation>
    <scope>NUCLEOTIDE SEQUENCE [LARGE SCALE GENOMIC DNA]</scope>
    <source>
        <strain evidence="1 2">JCM 21714</strain>
    </source>
</reference>
<proteinExistence type="predicted"/>